<evidence type="ECO:0000313" key="3">
    <source>
        <dbReference type="Proteomes" id="UP000618579"/>
    </source>
</evidence>
<dbReference type="RefSeq" id="WP_171684339.1">
    <property type="nucleotide sequence ID" value="NZ_WHNZ01000036.1"/>
</dbReference>
<organism evidence="2 3">
    <name type="scientific">Paenibacillus planticolens</name>
    <dbReference type="NCBI Taxonomy" id="2654976"/>
    <lineage>
        <taxon>Bacteria</taxon>
        <taxon>Bacillati</taxon>
        <taxon>Bacillota</taxon>
        <taxon>Bacilli</taxon>
        <taxon>Bacillales</taxon>
        <taxon>Paenibacillaceae</taxon>
        <taxon>Paenibacillus</taxon>
    </lineage>
</organism>
<protein>
    <recommendedName>
        <fullName evidence="4">Lipoprotein</fullName>
    </recommendedName>
</protein>
<keyword evidence="1" id="KW-0732">Signal</keyword>
<dbReference type="PROSITE" id="PS51257">
    <property type="entry name" value="PROKAR_LIPOPROTEIN"/>
    <property type="match status" value="1"/>
</dbReference>
<dbReference type="Proteomes" id="UP000618579">
    <property type="component" value="Unassembled WGS sequence"/>
</dbReference>
<feature type="chain" id="PRO_5046403911" description="Lipoprotein" evidence="1">
    <location>
        <begin position="21"/>
        <end position="264"/>
    </location>
</feature>
<evidence type="ECO:0000256" key="1">
    <source>
        <dbReference type="SAM" id="SignalP"/>
    </source>
</evidence>
<evidence type="ECO:0008006" key="4">
    <source>
        <dbReference type="Google" id="ProtNLM"/>
    </source>
</evidence>
<reference evidence="2 3" key="1">
    <citation type="submission" date="2019-10" db="EMBL/GenBank/DDBJ databases">
        <title>Description of Paenibacillus pedi sp. nov.</title>
        <authorList>
            <person name="Carlier A."/>
            <person name="Qi S."/>
        </authorList>
    </citation>
    <scope>NUCLEOTIDE SEQUENCE [LARGE SCALE GENOMIC DNA]</scope>
    <source>
        <strain evidence="2 3">LMG 31457</strain>
    </source>
</reference>
<comment type="caution">
    <text evidence="2">The sequence shown here is derived from an EMBL/GenBank/DDBJ whole genome shotgun (WGS) entry which is preliminary data.</text>
</comment>
<proteinExistence type="predicted"/>
<evidence type="ECO:0000313" key="2">
    <source>
        <dbReference type="EMBL" id="NOV01507.1"/>
    </source>
</evidence>
<sequence>MKKNIFASILLILSVLLVSACGNTKDTNGDEVVVLKFKENMSPKKVEELNGKKVQMTGFMATTSPLDGKYVYLMNMPYHKTPYCIPNTNQLANTLTVYSTKDKSFDFVDLPITVTGTFKSGDEVDSLGYASTYRLVDASYSTANVDGLEKAIKEYTALVSKGFVQEYISALTEVYKLVYESRGVPESKLTPIDVTRIGKIKGMFSGLDASEYADVIKAVDDLDNLVITMNKTIKDKEYNTLVTYEERAQSCFSQLNLWLMKPNL</sequence>
<feature type="signal peptide" evidence="1">
    <location>
        <begin position="1"/>
        <end position="20"/>
    </location>
</feature>
<accession>A0ABX1ZRG0</accession>
<name>A0ABX1ZRG0_9BACL</name>
<gene>
    <name evidence="2" type="ORF">GC097_15930</name>
</gene>
<dbReference type="Gene3D" id="2.40.50.870">
    <property type="entry name" value="Protein of unknown function (DUF3299)"/>
    <property type="match status" value="1"/>
</dbReference>
<keyword evidence="3" id="KW-1185">Reference proteome</keyword>
<dbReference type="EMBL" id="WHNZ01000036">
    <property type="protein sequence ID" value="NOV01507.1"/>
    <property type="molecule type" value="Genomic_DNA"/>
</dbReference>